<dbReference type="SMART" id="SM00331">
    <property type="entry name" value="PP2C_SIG"/>
    <property type="match status" value="1"/>
</dbReference>
<dbReference type="InterPro" id="IPR001932">
    <property type="entry name" value="PPM-type_phosphatase-like_dom"/>
</dbReference>
<proteinExistence type="predicted"/>
<keyword evidence="3" id="KW-1185">Reference proteome</keyword>
<dbReference type="NCBIfam" id="NF033484">
    <property type="entry name" value="Stp1_PP2C_phos"/>
    <property type="match status" value="1"/>
</dbReference>
<evidence type="ECO:0000259" key="1">
    <source>
        <dbReference type="PROSITE" id="PS51746"/>
    </source>
</evidence>
<feature type="domain" description="PPM-type phosphatase" evidence="1">
    <location>
        <begin position="2"/>
        <end position="242"/>
    </location>
</feature>
<gene>
    <name evidence="2" type="ORF">ACFSUO_05880</name>
</gene>
<dbReference type="SUPFAM" id="SSF81606">
    <property type="entry name" value="PP2C-like"/>
    <property type="match status" value="1"/>
</dbReference>
<dbReference type="InterPro" id="IPR036457">
    <property type="entry name" value="PPM-type-like_dom_sf"/>
</dbReference>
<protein>
    <submittedName>
        <fullName evidence="2">Stp1/IreP family PP2C-type Ser/Thr phosphatase</fullName>
    </submittedName>
</protein>
<dbReference type="Proteomes" id="UP001597502">
    <property type="component" value="Unassembled WGS sequence"/>
</dbReference>
<dbReference type="InterPro" id="IPR015655">
    <property type="entry name" value="PP2C"/>
</dbReference>
<dbReference type="RefSeq" id="WP_382392032.1">
    <property type="nucleotide sequence ID" value="NZ_JBHUNA010000009.1"/>
</dbReference>
<dbReference type="CDD" id="cd00143">
    <property type="entry name" value="PP2Cc"/>
    <property type="match status" value="1"/>
</dbReference>
<dbReference type="PANTHER" id="PTHR47992">
    <property type="entry name" value="PROTEIN PHOSPHATASE"/>
    <property type="match status" value="1"/>
</dbReference>
<comment type="caution">
    <text evidence="2">The sequence shown here is derived from an EMBL/GenBank/DDBJ whole genome shotgun (WGS) entry which is preliminary data.</text>
</comment>
<name>A0ABW5V462_9BACI</name>
<dbReference type="Pfam" id="PF13672">
    <property type="entry name" value="PP2C_2"/>
    <property type="match status" value="1"/>
</dbReference>
<evidence type="ECO:0000313" key="2">
    <source>
        <dbReference type="EMBL" id="MFD2760499.1"/>
    </source>
</evidence>
<dbReference type="PROSITE" id="PS51746">
    <property type="entry name" value="PPM_2"/>
    <property type="match status" value="1"/>
</dbReference>
<dbReference type="Gene3D" id="3.60.40.10">
    <property type="entry name" value="PPM-type phosphatase domain"/>
    <property type="match status" value="1"/>
</dbReference>
<organism evidence="2 3">
    <name type="scientific">Lentibacillus juripiscarius</name>
    <dbReference type="NCBI Taxonomy" id="257446"/>
    <lineage>
        <taxon>Bacteria</taxon>
        <taxon>Bacillati</taxon>
        <taxon>Bacillota</taxon>
        <taxon>Bacilli</taxon>
        <taxon>Bacillales</taxon>
        <taxon>Bacillaceae</taxon>
        <taxon>Lentibacillus</taxon>
    </lineage>
</organism>
<sequence length="251" mass="27422">MKGVFKTDQGQVRNHNEDSGGIFYNRDGELLAIVADGMGGHQAGDVASQMATTFVQEKWEKTEAFSSPEAIETWMNEMVADMNAAILRHSQEHEECAGMGTTAVMAVCTDAYAVISHIGDSRCYVWKENGLHQVTEDHSLVNELVRSGQITKDEAEEHPRKNVLLKALGTEEHAAADVQTIEWGAGNKLLLCSDGLTNKLPDDEMETYLQKQLASDVMAEELISLANERGGEDNISVIILEHDSSAEAGDT</sequence>
<evidence type="ECO:0000313" key="3">
    <source>
        <dbReference type="Proteomes" id="UP001597502"/>
    </source>
</evidence>
<dbReference type="SMART" id="SM00332">
    <property type="entry name" value="PP2Cc"/>
    <property type="match status" value="1"/>
</dbReference>
<dbReference type="EMBL" id="JBHUNA010000009">
    <property type="protein sequence ID" value="MFD2760499.1"/>
    <property type="molecule type" value="Genomic_DNA"/>
</dbReference>
<accession>A0ABW5V462</accession>
<reference evidence="3" key="1">
    <citation type="journal article" date="2019" name="Int. J. Syst. Evol. Microbiol.">
        <title>The Global Catalogue of Microorganisms (GCM) 10K type strain sequencing project: providing services to taxonomists for standard genome sequencing and annotation.</title>
        <authorList>
            <consortium name="The Broad Institute Genomics Platform"/>
            <consortium name="The Broad Institute Genome Sequencing Center for Infectious Disease"/>
            <person name="Wu L."/>
            <person name="Ma J."/>
        </authorList>
    </citation>
    <scope>NUCLEOTIDE SEQUENCE [LARGE SCALE GENOMIC DNA]</scope>
    <source>
        <strain evidence="3">TISTR 1535</strain>
    </source>
</reference>